<reference evidence="1 2" key="1">
    <citation type="journal article" date="2020" name="Phytopathology">
        <title>Genome Sequence Resources of Colletotrichum truncatum, C. plurivorum, C. musicola, and C. sojae: Four Species Pathogenic to Soybean (Glycine max).</title>
        <authorList>
            <person name="Rogerio F."/>
            <person name="Boufleur T.R."/>
            <person name="Ciampi-Guillardi M."/>
            <person name="Sukno S.A."/>
            <person name="Thon M.R."/>
            <person name="Massola Junior N.S."/>
            <person name="Baroncelli R."/>
        </authorList>
    </citation>
    <scope>NUCLEOTIDE SEQUENCE [LARGE SCALE GENOMIC DNA]</scope>
    <source>
        <strain evidence="1 2">CMES1059</strain>
    </source>
</reference>
<protein>
    <submittedName>
        <fullName evidence="1">Snf2 family helicase</fullName>
    </submittedName>
</protein>
<comment type="caution">
    <text evidence="1">The sequence shown here is derived from an EMBL/GenBank/DDBJ whole genome shotgun (WGS) entry which is preliminary data.</text>
</comment>
<keyword evidence="1" id="KW-0067">ATP-binding</keyword>
<keyword evidence="2" id="KW-1185">Reference proteome</keyword>
<dbReference type="Proteomes" id="UP000805649">
    <property type="component" value="Unassembled WGS sequence"/>
</dbReference>
<sequence>MAGTGGDPFEWDVDQVVLELCDAKDRPWLPRSTTKRPDPAALSAALRENDVDGETLLTYEDVMLSISGLLTILGLTKPAHQMTLVRAINYLKSKSPTYHQQKTDLAKQDLDSQNSIQEVTLNANRPASFQTLENLHTSPAQQDVRSSPPSKDVNISEESEKIHAAAIEPQEPCPPLSKSAAMGSQESPDLSMAVSNGSSDEPPQKKRRLAPVLVSTETIGVGYMPIPNAATGIATRDSKTQPRTAAVLSFNDNQTPGPARKTETEKPSWLDDTPGAYYGYDSLITADWVPPSNLVSSEGKPTEQDRSFYITTKALIPTGRRLQIHRAMRRLFRNNNEPLTQLSNGISPYVEPEDEDKILPIFGDSGTEDEYDSDTLREIEEEEEESQRWKKRKMRLTRADVDRVIDEEILRMEQSWEERKLPRKQKQAKSIWNQARRRGRIQLISQASSRLEAFNNRIKKLCIELQREEWCDDAQLRRQTRCLEASVEDRKTDKWLLDILRGPEPLGPEALPRPPKYTVQQEALSDEDGEIITSDDDDSGFITDSMEGATLSLKTNESRQTDAMDLDHSDRLVLHQPQSTLVTQDPLSGRVPAPTMAPDHVIDLTGFDSEPVSNKHVISLVTPTKASQVSIVQQSTEIEGESRHSFSDEELNIPFDQPMNIAAIPPQIWKDRNDRERLLISVLWKIEEGFRKKFFHVLGAAAPDSIWNDTVIPALAVSEAQKPVPELSYLVARLFRVFALCKAQLPRVSAFKKLSSGRAKRLSAQSAKFEDFCDFVNDSVAPHFTHDKDNSTFDAEKAKKEQTSSFEAESSERFTDDGIEDAPSKKRKRPIVLDQTAKDLRENDQQRLQEQEKRRIELRKKLAASDLIPSDKSRLIINESKQDDQGLIYVNIDIGKRIKEHQIKGVRFMWNQIICDPKVRQGCLLAHTMGLGKTMQVITLLVAIAEAAASADESVFSQVPLDLRQSKSLILCPSLLVDNWMDELLMWAPTGLLGHYYKLEAATKKEDRIPVIRRWDEEGGIMVIGYDMFKRLVDEPDEELPQENDAKTAWDILTQSPNIVVADEAHKLKNPESKVGLAAAQFKTQSRIALTGSPLANNVEEFYYMINWVAPHYLGPPSEFKELYAVPIQAGLYEDSTYHQFRKAKKQLSVLEKTVAPKAQRATIKSCLKNDLPPKMEFILTIPLTSLQAKLYDTYVDSARDELTGQASVRILATLSNLGLIVNHPRCWKKKLLDESKAAEGGKRLNNRTGSTLTVPSNVISRGLKMMGPRIDIQSADLSWKTRLLVAILDQSEKVGDKVLVFTQSIPTLDYLDSLLRQQKRKVARLDGSTPINVRQQHIKNFNTGDTQVYLISTTAGGVGLNIFGANRVIIFDFKYNPVHEQQAVGRAYRIGQQKPVYVYKFIAGGTFEAAMQNRTVFKTQLASRVVDKENPKRWSKKENEYLRNREDPVQRDLTQHLNKDTVLDGLLKNPELSQGIREIMMTNTFEEEDPDDVLTAEDRKDVDAQVHMNTLRHTNPEEFRRLEQERAVRLKGLDGPVSISDPKFGAVTGGAYYVHNQPPGLHGVSAEVLMQSSTQDSNTQPTIMGQLSRPLVAPVNPLQASVSSKLPGVMEHEACHDPQASLQPGLSLETSQVSQQRGVLPMPMAGANTFFRAHPEKVVPSDRGDAPPTFLHGANSTTKKTLKAPSSLITWPYQFEQKILEALRKLDDPDVLCTIKEDHNDLAKRVAQSAWQIRLDAKYGKIPDESHMKKLCSMMEKPRFAAAVVTGFLTPAELAHAPTFSGLDTMEDDLRKLDDDKFQERLRLGSQKAQDPNV</sequence>
<organism evidence="1 2">
    <name type="scientific">Colletotrichum truncatum</name>
    <name type="common">Anthracnose fungus</name>
    <name type="synonym">Colletotrichum capsici</name>
    <dbReference type="NCBI Taxonomy" id="5467"/>
    <lineage>
        <taxon>Eukaryota</taxon>
        <taxon>Fungi</taxon>
        <taxon>Dikarya</taxon>
        <taxon>Ascomycota</taxon>
        <taxon>Pezizomycotina</taxon>
        <taxon>Sordariomycetes</taxon>
        <taxon>Hypocreomycetidae</taxon>
        <taxon>Glomerellales</taxon>
        <taxon>Glomerellaceae</taxon>
        <taxon>Colletotrichum</taxon>
        <taxon>Colletotrichum truncatum species complex</taxon>
    </lineage>
</organism>
<keyword evidence="1" id="KW-0347">Helicase</keyword>
<evidence type="ECO:0000313" key="1">
    <source>
        <dbReference type="EMBL" id="KAL0931650.1"/>
    </source>
</evidence>
<keyword evidence="1" id="KW-0547">Nucleotide-binding</keyword>
<dbReference type="EMBL" id="VUJX02000009">
    <property type="protein sequence ID" value="KAL0931650.1"/>
    <property type="molecule type" value="Genomic_DNA"/>
</dbReference>
<evidence type="ECO:0000313" key="2">
    <source>
        <dbReference type="Proteomes" id="UP000805649"/>
    </source>
</evidence>
<name>A0ACC3YID8_COLTU</name>
<proteinExistence type="predicted"/>
<accession>A0ACC3YID8</accession>
<gene>
    <name evidence="1" type="ORF">CTRU02_212603</name>
</gene>
<keyword evidence="1" id="KW-0378">Hydrolase</keyword>